<gene>
    <name evidence="2" type="ORF">CCR82_03970</name>
</gene>
<keyword evidence="3" id="KW-1185">Reference proteome</keyword>
<feature type="region of interest" description="Disordered" evidence="1">
    <location>
        <begin position="157"/>
        <end position="194"/>
    </location>
</feature>
<dbReference type="InterPro" id="IPR021973">
    <property type="entry name" value="SprA-related"/>
</dbReference>
<name>A0AAJ0UE06_HALSE</name>
<comment type="caution">
    <text evidence="2">The sequence shown here is derived from an EMBL/GenBank/DDBJ whole genome shotgun (WGS) entry which is preliminary data.</text>
</comment>
<proteinExistence type="predicted"/>
<evidence type="ECO:0000256" key="1">
    <source>
        <dbReference type="SAM" id="MobiDB-lite"/>
    </source>
</evidence>
<feature type="compositionally biased region" description="Polar residues" evidence="1">
    <location>
        <begin position="157"/>
        <end position="166"/>
    </location>
</feature>
<protein>
    <recommendedName>
        <fullName evidence="4">SprA-related family protein</fullName>
    </recommendedName>
</protein>
<feature type="compositionally biased region" description="Basic and acidic residues" evidence="1">
    <location>
        <begin position="184"/>
        <end position="194"/>
    </location>
</feature>
<reference evidence="2" key="1">
    <citation type="submission" date="2017-05" db="EMBL/GenBank/DDBJ databases">
        <authorList>
            <person name="Imhoff J.F."/>
            <person name="Rahn T."/>
            <person name="Kuenzel S."/>
            <person name="Neulinger S.C."/>
        </authorList>
    </citation>
    <scope>NUCLEOTIDE SEQUENCE</scope>
    <source>
        <strain evidence="2">DSM 4395</strain>
    </source>
</reference>
<accession>A0AAJ0UE06</accession>
<reference evidence="2" key="2">
    <citation type="journal article" date="2020" name="Microorganisms">
        <title>Osmotic Adaptation and Compatible Solute Biosynthesis of Phototrophic Bacteria as Revealed from Genome Analyses.</title>
        <authorList>
            <person name="Imhoff J.F."/>
            <person name="Rahn T."/>
            <person name="Kunzel S."/>
            <person name="Keller A."/>
            <person name="Neulinger S.C."/>
        </authorList>
    </citation>
    <scope>NUCLEOTIDE SEQUENCE</scope>
    <source>
        <strain evidence="2">DSM 4395</strain>
    </source>
</reference>
<evidence type="ECO:0000313" key="2">
    <source>
        <dbReference type="EMBL" id="MBK5929711.1"/>
    </source>
</evidence>
<feature type="region of interest" description="Disordered" evidence="1">
    <location>
        <begin position="1"/>
        <end position="47"/>
    </location>
</feature>
<dbReference type="Proteomes" id="UP001296967">
    <property type="component" value="Unassembled WGS sequence"/>
</dbReference>
<evidence type="ECO:0008006" key="4">
    <source>
        <dbReference type="Google" id="ProtNLM"/>
    </source>
</evidence>
<organism evidence="2 3">
    <name type="scientific">Halochromatium salexigens</name>
    <name type="common">Chromatium salexigens</name>
    <dbReference type="NCBI Taxonomy" id="49447"/>
    <lineage>
        <taxon>Bacteria</taxon>
        <taxon>Pseudomonadati</taxon>
        <taxon>Pseudomonadota</taxon>
        <taxon>Gammaproteobacteria</taxon>
        <taxon>Chromatiales</taxon>
        <taxon>Chromatiaceae</taxon>
        <taxon>Halochromatium</taxon>
    </lineage>
</organism>
<dbReference type="AlphaFoldDB" id="A0AAJ0UE06"/>
<evidence type="ECO:0000313" key="3">
    <source>
        <dbReference type="Proteomes" id="UP001296967"/>
    </source>
</evidence>
<dbReference type="EMBL" id="NHSF01000021">
    <property type="protein sequence ID" value="MBK5929711.1"/>
    <property type="molecule type" value="Genomic_DNA"/>
</dbReference>
<sequence length="218" mass="23077">MRPAAPEPGTSEADRTGVQIDRAAEEGANGRVAEGDAASSARNDALAQELSPQELKILDQLKQTDRAVRQHEMAHQVAGGRYTGSASYDYKIGPDGQRYAVAGRVSVDYGPVTGDPRATIEKMQTVIAAALAPADPSPADYQIAARARQNLLTAQLELSQQQQARSESVPVPAERTPDEEDIPTSERSRDPRVEAYSRIAATTGAGAGSGQAILRSLA</sequence>
<dbReference type="Pfam" id="PF12118">
    <property type="entry name" value="SprA-related"/>
    <property type="match status" value="1"/>
</dbReference>